<feature type="transmembrane region" description="Helical" evidence="1">
    <location>
        <begin position="144"/>
        <end position="165"/>
    </location>
</feature>
<reference evidence="2 3" key="1">
    <citation type="journal article" date="2011" name="ISME J.">
        <title>Community ecology of hot spring cyanobacterial mats: predominant populations and their functional potential.</title>
        <authorList>
            <person name="Klatt C.G."/>
            <person name="Wood J.M."/>
            <person name="Rusch D.B."/>
            <person name="Bateson M.M."/>
            <person name="Hamamura N."/>
            <person name="Heidelberg J.F."/>
            <person name="Grossman A.R."/>
            <person name="Bhaya D."/>
            <person name="Cohan F.M."/>
            <person name="Kuhl M."/>
            <person name="Bryant D.A."/>
            <person name="Ward D.M."/>
        </authorList>
    </citation>
    <scope>NUCLEOTIDE SEQUENCE [LARGE SCALE GENOMIC DNA]</scope>
    <source>
        <strain evidence="2">OS</strain>
    </source>
</reference>
<keyword evidence="1" id="KW-0472">Membrane</keyword>
<feature type="transmembrane region" description="Helical" evidence="1">
    <location>
        <begin position="89"/>
        <end position="108"/>
    </location>
</feature>
<sequence>MRMNKQVFNGIFMFLEQLGSAVWVGGIIMFAVAVAGTVFREAGSINLAGHLNGKILARLNLIETAGAILMSISAVYFMLQPDTRDTTRIVKTVLLGLMVLLLIGYGKFITDQLEYLRTVEIKDFDNFDVSKQAFRDEFNRLHKLYTTLTSANLLMGISFIALSAFSKAKESILQ</sequence>
<evidence type="ECO:0008006" key="4">
    <source>
        <dbReference type="Google" id="ProtNLM"/>
    </source>
</evidence>
<keyword evidence="1" id="KW-1133">Transmembrane helix</keyword>
<evidence type="ECO:0000313" key="3">
    <source>
        <dbReference type="Proteomes" id="UP000266389"/>
    </source>
</evidence>
<evidence type="ECO:0000313" key="2">
    <source>
        <dbReference type="EMBL" id="RFM22915.1"/>
    </source>
</evidence>
<gene>
    <name evidence="2" type="ORF">D0433_13960</name>
</gene>
<feature type="transmembrane region" description="Helical" evidence="1">
    <location>
        <begin position="21"/>
        <end position="39"/>
    </location>
</feature>
<dbReference type="Proteomes" id="UP000266389">
    <property type="component" value="Unassembled WGS sequence"/>
</dbReference>
<dbReference type="EMBL" id="PHFL01000072">
    <property type="protein sequence ID" value="RFM22915.1"/>
    <property type="molecule type" value="Genomic_DNA"/>
</dbReference>
<accession>A0A395LW67</accession>
<organism evidence="2 3">
    <name type="scientific">Candidatus Thermochlorobacter aerophilus</name>
    <dbReference type="NCBI Taxonomy" id="1868324"/>
    <lineage>
        <taxon>Bacteria</taxon>
        <taxon>Pseudomonadati</taxon>
        <taxon>Chlorobiota</taxon>
        <taxon>Chlorobiia</taxon>
        <taxon>Chlorobiales</taxon>
        <taxon>Candidatus Thermochlorobacteriaceae</taxon>
        <taxon>Candidatus Thermochlorobacter</taxon>
    </lineage>
</organism>
<keyword evidence="1" id="KW-0812">Transmembrane</keyword>
<feature type="transmembrane region" description="Helical" evidence="1">
    <location>
        <begin position="59"/>
        <end position="77"/>
    </location>
</feature>
<protein>
    <recommendedName>
        <fullName evidence="4">DUF4149 domain-containing protein</fullName>
    </recommendedName>
</protein>
<evidence type="ECO:0000256" key="1">
    <source>
        <dbReference type="SAM" id="Phobius"/>
    </source>
</evidence>
<name>A0A395LW67_9BACT</name>
<comment type="caution">
    <text evidence="2">The sequence shown here is derived from an EMBL/GenBank/DDBJ whole genome shotgun (WGS) entry which is preliminary data.</text>
</comment>
<dbReference type="AlphaFoldDB" id="A0A395LW67"/>
<proteinExistence type="predicted"/>